<dbReference type="Proteomes" id="UP000775213">
    <property type="component" value="Unassembled WGS sequence"/>
</dbReference>
<proteinExistence type="predicted"/>
<reference evidence="1 2" key="1">
    <citation type="journal article" date="2021" name="Hortic Res">
        <title>Chromosome-scale assembly of the Dendrobium chrysotoxum genome enhances the understanding of orchid evolution.</title>
        <authorList>
            <person name="Zhang Y."/>
            <person name="Zhang G.Q."/>
            <person name="Zhang D."/>
            <person name="Liu X.D."/>
            <person name="Xu X.Y."/>
            <person name="Sun W.H."/>
            <person name="Yu X."/>
            <person name="Zhu X."/>
            <person name="Wang Z.W."/>
            <person name="Zhao X."/>
            <person name="Zhong W.Y."/>
            <person name="Chen H."/>
            <person name="Yin W.L."/>
            <person name="Huang T."/>
            <person name="Niu S.C."/>
            <person name="Liu Z.J."/>
        </authorList>
    </citation>
    <scope>NUCLEOTIDE SEQUENCE [LARGE SCALE GENOMIC DNA]</scope>
    <source>
        <strain evidence="1">Lindl</strain>
    </source>
</reference>
<keyword evidence="2" id="KW-1185">Reference proteome</keyword>
<accession>A0AAV7GJJ2</accession>
<name>A0AAV7GJJ2_DENCH</name>
<dbReference type="EMBL" id="JAGFBR010000013">
    <property type="protein sequence ID" value="KAH0456370.1"/>
    <property type="molecule type" value="Genomic_DNA"/>
</dbReference>
<comment type="caution">
    <text evidence="1">The sequence shown here is derived from an EMBL/GenBank/DDBJ whole genome shotgun (WGS) entry which is preliminary data.</text>
</comment>
<gene>
    <name evidence="1" type="ORF">IEQ34_014277</name>
</gene>
<protein>
    <submittedName>
        <fullName evidence="1">Uncharacterized protein</fullName>
    </submittedName>
</protein>
<organism evidence="1 2">
    <name type="scientific">Dendrobium chrysotoxum</name>
    <name type="common">Orchid</name>
    <dbReference type="NCBI Taxonomy" id="161865"/>
    <lineage>
        <taxon>Eukaryota</taxon>
        <taxon>Viridiplantae</taxon>
        <taxon>Streptophyta</taxon>
        <taxon>Embryophyta</taxon>
        <taxon>Tracheophyta</taxon>
        <taxon>Spermatophyta</taxon>
        <taxon>Magnoliopsida</taxon>
        <taxon>Liliopsida</taxon>
        <taxon>Asparagales</taxon>
        <taxon>Orchidaceae</taxon>
        <taxon>Epidendroideae</taxon>
        <taxon>Malaxideae</taxon>
        <taxon>Dendrobiinae</taxon>
        <taxon>Dendrobium</taxon>
    </lineage>
</organism>
<evidence type="ECO:0000313" key="2">
    <source>
        <dbReference type="Proteomes" id="UP000775213"/>
    </source>
</evidence>
<evidence type="ECO:0000313" key="1">
    <source>
        <dbReference type="EMBL" id="KAH0456370.1"/>
    </source>
</evidence>
<sequence length="74" mass="8328">MVRGQQSHKTAASDDPVRRVDVLDLAYVKKSKGQEIEALFCSLSTQLKNVGHRRDGFYTKPPHDITSCLTDVIR</sequence>
<dbReference type="AlphaFoldDB" id="A0AAV7GJJ2"/>